<dbReference type="EMBL" id="CAJNJA010036975">
    <property type="protein sequence ID" value="CAE7727377.1"/>
    <property type="molecule type" value="Genomic_DNA"/>
</dbReference>
<dbReference type="UniPathway" id="UPA00606"/>
<evidence type="ECO:0000256" key="8">
    <source>
        <dbReference type="ARBA" id="ARBA00023080"/>
    </source>
</evidence>
<dbReference type="InterPro" id="IPR006330">
    <property type="entry name" value="Ado/ade_deaminase"/>
</dbReference>
<dbReference type="GO" id="GO:0046103">
    <property type="term" value="P:inosine biosynthetic process"/>
    <property type="evidence" value="ECO:0007669"/>
    <property type="project" value="TreeGrafter"/>
</dbReference>
<keyword evidence="8" id="KW-0546">Nucleotide metabolism</keyword>
<name>A0A812XBJ2_9DINO</name>
<evidence type="ECO:0000256" key="9">
    <source>
        <dbReference type="ARBA" id="ARBA00048787"/>
    </source>
</evidence>
<feature type="transmembrane region" description="Helical" evidence="10">
    <location>
        <begin position="494"/>
        <end position="512"/>
    </location>
</feature>
<evidence type="ECO:0000256" key="1">
    <source>
        <dbReference type="ARBA" id="ARBA00001947"/>
    </source>
</evidence>
<keyword evidence="5" id="KW-0660">Purine salvage</keyword>
<comment type="similarity">
    <text evidence="3">Belongs to the metallo-dependent hydrolases superfamily. Adenosine and AMP deaminases family.</text>
</comment>
<evidence type="ECO:0000313" key="12">
    <source>
        <dbReference type="EMBL" id="CAE7727377.1"/>
    </source>
</evidence>
<comment type="pathway">
    <text evidence="2">Purine metabolism; purine nucleoside salvage.</text>
</comment>
<dbReference type="GO" id="GO:0004000">
    <property type="term" value="F:adenosine deaminase activity"/>
    <property type="evidence" value="ECO:0007669"/>
    <property type="project" value="TreeGrafter"/>
</dbReference>
<feature type="domain" description="Adenosine deaminase" evidence="11">
    <location>
        <begin position="80"/>
        <end position="417"/>
    </location>
</feature>
<dbReference type="GO" id="GO:0009117">
    <property type="term" value="P:nucleotide metabolic process"/>
    <property type="evidence" value="ECO:0007669"/>
    <property type="project" value="UniProtKB-KW"/>
</dbReference>
<keyword evidence="7" id="KW-0862">Zinc</keyword>
<feature type="transmembrane region" description="Helical" evidence="10">
    <location>
        <begin position="453"/>
        <end position="474"/>
    </location>
</feature>
<dbReference type="OrthoDB" id="272271at2759"/>
<proteinExistence type="inferred from homology"/>
<dbReference type="InterPro" id="IPR032466">
    <property type="entry name" value="Metal_Hydrolase"/>
</dbReference>
<keyword evidence="10" id="KW-0472">Membrane</keyword>
<comment type="cofactor">
    <cofactor evidence="1">
        <name>Zn(2+)</name>
        <dbReference type="ChEBI" id="CHEBI:29105"/>
    </cofactor>
</comment>
<evidence type="ECO:0000256" key="4">
    <source>
        <dbReference type="ARBA" id="ARBA00022723"/>
    </source>
</evidence>
<evidence type="ECO:0000256" key="3">
    <source>
        <dbReference type="ARBA" id="ARBA00006676"/>
    </source>
</evidence>
<comment type="caution">
    <text evidence="12">The sequence shown here is derived from an EMBL/GenBank/DDBJ whole genome shotgun (WGS) entry which is preliminary data.</text>
</comment>
<feature type="non-terminal residue" evidence="12">
    <location>
        <position position="1"/>
    </location>
</feature>
<keyword evidence="10" id="KW-1133">Transmembrane helix</keyword>
<dbReference type="PANTHER" id="PTHR11409:SF42">
    <property type="entry name" value="ADENOSINE DEAMINASE-LIKE PROTEIN"/>
    <property type="match status" value="1"/>
</dbReference>
<evidence type="ECO:0000259" key="11">
    <source>
        <dbReference type="Pfam" id="PF00962"/>
    </source>
</evidence>
<dbReference type="AlphaFoldDB" id="A0A812XBJ2"/>
<dbReference type="Pfam" id="PF00962">
    <property type="entry name" value="A_deaminase"/>
    <property type="match status" value="1"/>
</dbReference>
<gene>
    <name evidence="12" type="primary">MAPDA</name>
    <name evidence="12" type="ORF">SNEC2469_LOCUS21012</name>
</gene>
<reference evidence="12" key="1">
    <citation type="submission" date="2021-02" db="EMBL/GenBank/DDBJ databases">
        <authorList>
            <person name="Dougan E. K."/>
            <person name="Rhodes N."/>
            <person name="Thang M."/>
            <person name="Chan C."/>
        </authorList>
    </citation>
    <scope>NUCLEOTIDE SEQUENCE</scope>
</reference>
<dbReference type="GO" id="GO:0006154">
    <property type="term" value="P:adenosine catabolic process"/>
    <property type="evidence" value="ECO:0007669"/>
    <property type="project" value="TreeGrafter"/>
</dbReference>
<evidence type="ECO:0000256" key="2">
    <source>
        <dbReference type="ARBA" id="ARBA00005058"/>
    </source>
</evidence>
<keyword evidence="6" id="KW-0378">Hydrolase</keyword>
<accession>A0A812XBJ2</accession>
<dbReference type="Proteomes" id="UP000601435">
    <property type="component" value="Unassembled WGS sequence"/>
</dbReference>
<dbReference type="GO" id="GO:0006166">
    <property type="term" value="P:purine ribonucleoside salvage"/>
    <property type="evidence" value="ECO:0007669"/>
    <property type="project" value="UniProtKB-KW"/>
</dbReference>
<keyword evidence="10" id="KW-0812">Transmembrane</keyword>
<keyword evidence="13" id="KW-1185">Reference proteome</keyword>
<keyword evidence="4" id="KW-0479">Metal-binding</keyword>
<evidence type="ECO:0000256" key="7">
    <source>
        <dbReference type="ARBA" id="ARBA00022833"/>
    </source>
</evidence>
<dbReference type="GO" id="GO:0046872">
    <property type="term" value="F:metal ion binding"/>
    <property type="evidence" value="ECO:0007669"/>
    <property type="project" value="UniProtKB-KW"/>
</dbReference>
<protein>
    <submittedName>
        <fullName evidence="12">MAPDA protein</fullName>
    </submittedName>
</protein>
<evidence type="ECO:0000256" key="5">
    <source>
        <dbReference type="ARBA" id="ARBA00022726"/>
    </source>
</evidence>
<evidence type="ECO:0000256" key="10">
    <source>
        <dbReference type="SAM" id="Phobius"/>
    </source>
</evidence>
<comment type="catalytic activity">
    <reaction evidence="9">
        <text>N(6)-methyl-AMP + H2O + H(+) = IMP + methylamine</text>
        <dbReference type="Rhea" id="RHEA:16001"/>
        <dbReference type="ChEBI" id="CHEBI:15377"/>
        <dbReference type="ChEBI" id="CHEBI:15378"/>
        <dbReference type="ChEBI" id="CHEBI:58053"/>
        <dbReference type="ChEBI" id="CHEBI:59338"/>
        <dbReference type="ChEBI" id="CHEBI:144842"/>
    </reaction>
    <physiologicalReaction direction="left-to-right" evidence="9">
        <dbReference type="Rhea" id="RHEA:16002"/>
    </physiologicalReaction>
</comment>
<dbReference type="PANTHER" id="PTHR11409">
    <property type="entry name" value="ADENOSINE DEAMINASE"/>
    <property type="match status" value="1"/>
</dbReference>
<sequence>MSMRLICCIGRQASHMILGAAVVGITVQANSCSLLVGSLTLMAKQQPDVASQHRGSLWAMDMAPQSDLEPLTLEDIRSLPKLELHAHLSGSITQQKLIEMLERRGNGAAFTPFNCKADRSNALAKCFDYFAKVASVITDLDALKESTLHVLDHFAAERCIYLELRTSPKQFKVSSQNGFDGDAKLTSKLQYLETVRDAIQEFHSKALQRFGFIMEVRILLSVDRGKVTSKESALAQIDDILEMQKVHPDLVVGIDVCGNPHANTVKPYLLPALLERSYAFQKLPITFHTAEIPDDEESELIIDSMLKLNIRRLGHVTYLPDKCRRRVLHGIFADGGVGIEICPTSNMITKEIPSLDDHHFMDWWQKSDKILLSVNTDDVGLFSCDLSSEIYDLATAFRLSRQDVISIQRQAIRFAAQQASLLYMRLGQELEKPVHGEGVSDELKQILPFAKTLMVYTLGLMLFPELLGACRLLLFVLNPTTWIDIKRFRPEKEAMWAFLWSTPVLVSCAATAELLKLSIGYVVLIDSVSVVLVCDTVQDTLFNSLALTFLVDLDNKLWEVVKSVFGIEYKEQMQNLQLMTDEEQEKERKEGKVKREAGASAMSVHSGLSPICRGLGGGSAVEALLVPLPKAQGLRKEKSGRCVTAAAMLIEEIVCQGDMCTIWHFTEEDSFLGMMTRRVLRASNQTCNPEVGGYCSDQFRAITGRDMWDLAMERSRSGSCEALQATFLVYVIIMCSTWLTCAKAANAGMVCVLLVPQIFQLLLFCETDRKDEHDKHTRCFGFLGMEISGVHRFIPTDGEDEPSKLEK</sequence>
<evidence type="ECO:0000313" key="13">
    <source>
        <dbReference type="Proteomes" id="UP000601435"/>
    </source>
</evidence>
<evidence type="ECO:0000256" key="6">
    <source>
        <dbReference type="ARBA" id="ARBA00022801"/>
    </source>
</evidence>
<dbReference type="InterPro" id="IPR001365">
    <property type="entry name" value="A_deaminase_dom"/>
</dbReference>
<dbReference type="Gene3D" id="3.20.20.140">
    <property type="entry name" value="Metal-dependent hydrolases"/>
    <property type="match status" value="1"/>
</dbReference>
<dbReference type="SUPFAM" id="SSF51556">
    <property type="entry name" value="Metallo-dependent hydrolases"/>
    <property type="match status" value="1"/>
</dbReference>
<organism evidence="12 13">
    <name type="scientific">Symbiodinium necroappetens</name>
    <dbReference type="NCBI Taxonomy" id="1628268"/>
    <lineage>
        <taxon>Eukaryota</taxon>
        <taxon>Sar</taxon>
        <taxon>Alveolata</taxon>
        <taxon>Dinophyceae</taxon>
        <taxon>Suessiales</taxon>
        <taxon>Symbiodiniaceae</taxon>
        <taxon>Symbiodinium</taxon>
    </lineage>
</organism>